<sequence length="552" mass="59732">MVASIPPFYRIRKGRIEILPLPEFYTGMLSLKAPAPATAGSTSKAAQLVSGQPAEVARDEDILMIDVIDRDSSSKTIAQDHVEKAEGRQIHILTPRARSRPSRNGSAKGYGQRADESLAKLQRMRACSKGFGQRADESLAHEQHVRRTYASRLARKFAPKRSPVQQSRVRDEDYIPMKKRVFPQAELQEQQPAPPTEQHQQQTQDEAGAVATAGVVPQAPVHQPETKVNKSMETLAESGAATDNNLKLQNTEHPDDKQAPPAIGRELPPIEKPTLKRKAEETKSDPTASDQAAQDTTIAPESRPKKRAKTAALVTIAEEQPTAQPKSTVKLPASIIATTIHPLQTPAAAGDPKPKKKIKNIAPISAREKPPTAQLMSSDPSRDIQPPQTTTSVRDPKPSKKPKVKNAAHLSPIAPQHTSPLQNSPTPPTSSPAPKNPPTQTTPAAVPEPKPSKPTGRKPKPLSWDNTMATKTLVSKYKKVDVLRLLKDEGVDTSALEGRTAAVVAEAFVKQRDARAAMHKARAEAQECASKKRGREDNADGGGVKKMKSGGV</sequence>
<name>A0A6A6IG96_9PLEO</name>
<keyword evidence="3" id="KW-1185">Reference proteome</keyword>
<feature type="compositionally biased region" description="Pro residues" evidence="1">
    <location>
        <begin position="425"/>
        <end position="437"/>
    </location>
</feature>
<reference evidence="2" key="1">
    <citation type="journal article" date="2020" name="Stud. Mycol.">
        <title>101 Dothideomycetes genomes: a test case for predicting lifestyles and emergence of pathogens.</title>
        <authorList>
            <person name="Haridas S."/>
            <person name="Albert R."/>
            <person name="Binder M."/>
            <person name="Bloem J."/>
            <person name="Labutti K."/>
            <person name="Salamov A."/>
            <person name="Andreopoulos B."/>
            <person name="Baker S."/>
            <person name="Barry K."/>
            <person name="Bills G."/>
            <person name="Bluhm B."/>
            <person name="Cannon C."/>
            <person name="Castanera R."/>
            <person name="Culley D."/>
            <person name="Daum C."/>
            <person name="Ezra D."/>
            <person name="Gonzalez J."/>
            <person name="Henrissat B."/>
            <person name="Kuo A."/>
            <person name="Liang C."/>
            <person name="Lipzen A."/>
            <person name="Lutzoni F."/>
            <person name="Magnuson J."/>
            <person name="Mondo S."/>
            <person name="Nolan M."/>
            <person name="Ohm R."/>
            <person name="Pangilinan J."/>
            <person name="Park H.-J."/>
            <person name="Ramirez L."/>
            <person name="Alfaro M."/>
            <person name="Sun H."/>
            <person name="Tritt A."/>
            <person name="Yoshinaga Y."/>
            <person name="Zwiers L.-H."/>
            <person name="Turgeon B."/>
            <person name="Goodwin S."/>
            <person name="Spatafora J."/>
            <person name="Crous P."/>
            <person name="Grigoriev I."/>
        </authorList>
    </citation>
    <scope>NUCLEOTIDE SEQUENCE</scope>
    <source>
        <strain evidence="2">CBS 122368</strain>
    </source>
</reference>
<gene>
    <name evidence="2" type="ORF">BU26DRAFT_594656</name>
</gene>
<feature type="region of interest" description="Disordered" evidence="1">
    <location>
        <begin position="157"/>
        <end position="176"/>
    </location>
</feature>
<dbReference type="RefSeq" id="XP_033683936.1">
    <property type="nucleotide sequence ID" value="XM_033834911.1"/>
</dbReference>
<organism evidence="2 3">
    <name type="scientific">Trematosphaeria pertusa</name>
    <dbReference type="NCBI Taxonomy" id="390896"/>
    <lineage>
        <taxon>Eukaryota</taxon>
        <taxon>Fungi</taxon>
        <taxon>Dikarya</taxon>
        <taxon>Ascomycota</taxon>
        <taxon>Pezizomycotina</taxon>
        <taxon>Dothideomycetes</taxon>
        <taxon>Pleosporomycetidae</taxon>
        <taxon>Pleosporales</taxon>
        <taxon>Massarineae</taxon>
        <taxon>Trematosphaeriaceae</taxon>
        <taxon>Trematosphaeria</taxon>
    </lineage>
</organism>
<feature type="compositionally biased region" description="Low complexity" evidence="1">
    <location>
        <begin position="186"/>
        <end position="209"/>
    </location>
</feature>
<dbReference type="Proteomes" id="UP000800094">
    <property type="component" value="Unassembled WGS sequence"/>
</dbReference>
<feature type="region of interest" description="Disordered" evidence="1">
    <location>
        <begin position="186"/>
        <end position="467"/>
    </location>
</feature>
<protein>
    <submittedName>
        <fullName evidence="2">Uncharacterized protein</fullName>
    </submittedName>
</protein>
<dbReference type="AlphaFoldDB" id="A0A6A6IG96"/>
<evidence type="ECO:0000313" key="2">
    <source>
        <dbReference type="EMBL" id="KAF2248932.1"/>
    </source>
</evidence>
<evidence type="ECO:0000256" key="1">
    <source>
        <dbReference type="SAM" id="MobiDB-lite"/>
    </source>
</evidence>
<feature type="compositionally biased region" description="Polar residues" evidence="1">
    <location>
        <begin position="285"/>
        <end position="299"/>
    </location>
</feature>
<accession>A0A6A6IG96</accession>
<feature type="region of interest" description="Disordered" evidence="1">
    <location>
        <begin position="521"/>
        <end position="552"/>
    </location>
</feature>
<feature type="compositionally biased region" description="Basic and acidic residues" evidence="1">
    <location>
        <begin position="273"/>
        <end position="284"/>
    </location>
</feature>
<dbReference type="GeneID" id="54588241"/>
<proteinExistence type="predicted"/>
<dbReference type="EMBL" id="ML987195">
    <property type="protein sequence ID" value="KAF2248932.1"/>
    <property type="molecule type" value="Genomic_DNA"/>
</dbReference>
<evidence type="ECO:0000313" key="3">
    <source>
        <dbReference type="Proteomes" id="UP000800094"/>
    </source>
</evidence>